<evidence type="ECO:0000256" key="2">
    <source>
        <dbReference type="ARBA" id="ARBA00022737"/>
    </source>
</evidence>
<dbReference type="InterPro" id="IPR001680">
    <property type="entry name" value="WD40_rpt"/>
</dbReference>
<feature type="repeat" description="WD" evidence="3">
    <location>
        <begin position="451"/>
        <end position="487"/>
    </location>
</feature>
<keyword evidence="2" id="KW-0677">Repeat</keyword>
<dbReference type="PROSITE" id="PS50294">
    <property type="entry name" value="WD_REPEATS_REGION"/>
    <property type="match status" value="5"/>
</dbReference>
<dbReference type="OrthoDB" id="674604at2759"/>
<comment type="caution">
    <text evidence="4">The sequence shown here is derived from an EMBL/GenBank/DDBJ whole genome shotgun (WGS) entry which is preliminary data.</text>
</comment>
<dbReference type="CDD" id="cd00200">
    <property type="entry name" value="WD40"/>
    <property type="match status" value="1"/>
</dbReference>
<feature type="repeat" description="WD" evidence="3">
    <location>
        <begin position="324"/>
        <end position="365"/>
    </location>
</feature>
<feature type="repeat" description="WD" evidence="3">
    <location>
        <begin position="193"/>
        <end position="235"/>
    </location>
</feature>
<dbReference type="PANTHER" id="PTHR22847">
    <property type="entry name" value="WD40 REPEAT PROTEIN"/>
    <property type="match status" value="1"/>
</dbReference>
<dbReference type="GO" id="GO:0005634">
    <property type="term" value="C:nucleus"/>
    <property type="evidence" value="ECO:0007669"/>
    <property type="project" value="TreeGrafter"/>
</dbReference>
<dbReference type="GO" id="GO:1990234">
    <property type="term" value="C:transferase complex"/>
    <property type="evidence" value="ECO:0007669"/>
    <property type="project" value="UniProtKB-ARBA"/>
</dbReference>
<accession>A0A9W7D9X8</accession>
<feature type="repeat" description="WD" evidence="3">
    <location>
        <begin position="409"/>
        <end position="450"/>
    </location>
</feature>
<dbReference type="EMBL" id="BSXW01012440">
    <property type="protein sequence ID" value="GMF65042.1"/>
    <property type="molecule type" value="Genomic_DNA"/>
</dbReference>
<evidence type="ECO:0000313" key="5">
    <source>
        <dbReference type="Proteomes" id="UP001165083"/>
    </source>
</evidence>
<dbReference type="PRINTS" id="PR00320">
    <property type="entry name" value="GPROTEINBRPT"/>
</dbReference>
<evidence type="ECO:0000313" key="4">
    <source>
        <dbReference type="EMBL" id="GMF65042.1"/>
    </source>
</evidence>
<sequence length="487" mass="53616">MAREEKFHFPSVSVSSQDSFSYTYTPRQRRGFGSGAYELRRCFMQLRRLYLRYFPPALRLEYVHSNGEVGTKAIDLPHLSDESNIALVAQQLVDQEHLLTKATLPKLMELLHRLVDKHLKYSTIQQGCTFRLHSVLRPHQLPMTNMACSKSAKVVATSSYDKTIRLMRPFEAPKLSIPASFQTKHCEQEVATLTGHEGVVFSLAFNAPHATRLISGSYDKTCRLWNVQTGSAVGVYRGHTGEVVSAVFAPGSASNTSFGSCSVDGSAIVWDLETETARLTLSGHSAEVACLAFDSADTKLVATGSCDSTVRLWDTRYGGCFRCIEQHDAEISSVAFDYRANTLLSSSSDGTCKLWDARTGKCIYDWDDYQGHEVTHAAYNASGALVVSCSANGSACIYDTVTGTKRCTLNGHQKAVNKVCLSMQGLQVLTASTDGTARLWNAYSGECLQVLRGHDAEVFDCRFSYDGSVALTASMDSSVRVWEREVD</sequence>
<dbReference type="Pfam" id="PF00400">
    <property type="entry name" value="WD40"/>
    <property type="match status" value="8"/>
</dbReference>
<feature type="repeat" description="WD" evidence="3">
    <location>
        <begin position="281"/>
        <end position="316"/>
    </location>
</feature>
<feature type="repeat" description="WD" evidence="3">
    <location>
        <begin position="236"/>
        <end position="280"/>
    </location>
</feature>
<name>A0A9W7D9X8_9STRA</name>
<dbReference type="InterPro" id="IPR019775">
    <property type="entry name" value="WD40_repeat_CS"/>
</dbReference>
<dbReference type="PROSITE" id="PS00678">
    <property type="entry name" value="WD_REPEATS_1"/>
    <property type="match status" value="3"/>
</dbReference>
<dbReference type="InterPro" id="IPR015943">
    <property type="entry name" value="WD40/YVTN_repeat-like_dom_sf"/>
</dbReference>
<reference evidence="4" key="1">
    <citation type="submission" date="2023-04" db="EMBL/GenBank/DDBJ databases">
        <title>Phytophthora lilii NBRC 32176.</title>
        <authorList>
            <person name="Ichikawa N."/>
            <person name="Sato H."/>
            <person name="Tonouchi N."/>
        </authorList>
    </citation>
    <scope>NUCLEOTIDE SEQUENCE</scope>
    <source>
        <strain evidence="4">NBRC 32176</strain>
    </source>
</reference>
<organism evidence="4 5">
    <name type="scientific">Phytophthora lilii</name>
    <dbReference type="NCBI Taxonomy" id="2077276"/>
    <lineage>
        <taxon>Eukaryota</taxon>
        <taxon>Sar</taxon>
        <taxon>Stramenopiles</taxon>
        <taxon>Oomycota</taxon>
        <taxon>Peronosporomycetes</taxon>
        <taxon>Peronosporales</taxon>
        <taxon>Peronosporaceae</taxon>
        <taxon>Phytophthora</taxon>
    </lineage>
</organism>
<dbReference type="AlphaFoldDB" id="A0A9W7D9X8"/>
<dbReference type="Proteomes" id="UP001165083">
    <property type="component" value="Unassembled WGS sequence"/>
</dbReference>
<evidence type="ECO:0000256" key="1">
    <source>
        <dbReference type="ARBA" id="ARBA00022574"/>
    </source>
</evidence>
<dbReference type="Gene3D" id="2.130.10.10">
    <property type="entry name" value="YVTN repeat-like/Quinoprotein amine dehydrogenase"/>
    <property type="match status" value="3"/>
</dbReference>
<evidence type="ECO:0000256" key="3">
    <source>
        <dbReference type="PROSITE-ProRule" id="PRU00221"/>
    </source>
</evidence>
<dbReference type="PROSITE" id="PS50082">
    <property type="entry name" value="WD_REPEATS_2"/>
    <property type="match status" value="6"/>
</dbReference>
<keyword evidence="5" id="KW-1185">Reference proteome</keyword>
<dbReference type="InterPro" id="IPR020472">
    <property type="entry name" value="WD40_PAC1"/>
</dbReference>
<protein>
    <submittedName>
        <fullName evidence="4">Unnamed protein product</fullName>
    </submittedName>
</protein>
<dbReference type="InterPro" id="IPR036322">
    <property type="entry name" value="WD40_repeat_dom_sf"/>
</dbReference>
<proteinExistence type="predicted"/>
<dbReference type="SMART" id="SM00320">
    <property type="entry name" value="WD40"/>
    <property type="match status" value="8"/>
</dbReference>
<keyword evidence="1 3" id="KW-0853">WD repeat</keyword>
<gene>
    <name evidence="4" type="ORF">Plil01_001777300</name>
</gene>
<dbReference type="PANTHER" id="PTHR22847:SF637">
    <property type="entry name" value="WD REPEAT DOMAIN 5B"/>
    <property type="match status" value="1"/>
</dbReference>
<dbReference type="SUPFAM" id="SSF50978">
    <property type="entry name" value="WD40 repeat-like"/>
    <property type="match status" value="1"/>
</dbReference>